<evidence type="ECO:0000256" key="1">
    <source>
        <dbReference type="SAM" id="Phobius"/>
    </source>
</evidence>
<gene>
    <name evidence="2" type="ORF">KDL01_18550</name>
</gene>
<name>A0A941EQI6_9ACTN</name>
<comment type="caution">
    <text evidence="2">The sequence shown here is derived from an EMBL/GenBank/DDBJ whole genome shotgun (WGS) entry which is preliminary data.</text>
</comment>
<evidence type="ECO:0000313" key="3">
    <source>
        <dbReference type="Proteomes" id="UP000675781"/>
    </source>
</evidence>
<feature type="transmembrane region" description="Helical" evidence="1">
    <location>
        <begin position="122"/>
        <end position="143"/>
    </location>
</feature>
<reference evidence="2" key="1">
    <citation type="submission" date="2021-04" db="EMBL/GenBank/DDBJ databases">
        <title>Genome based classification of Actinospica acidithermotolerans sp. nov., an actinobacterium isolated from an Indonesian hot spring.</title>
        <authorList>
            <person name="Kusuma A.B."/>
            <person name="Putra K.E."/>
            <person name="Nafisah S."/>
            <person name="Loh J."/>
            <person name="Nouioui I."/>
            <person name="Goodfellow M."/>
        </authorList>
    </citation>
    <scope>NUCLEOTIDE SEQUENCE</scope>
    <source>
        <strain evidence="2">CSCA 57</strain>
    </source>
</reference>
<feature type="transmembrane region" description="Helical" evidence="1">
    <location>
        <begin position="12"/>
        <end position="35"/>
    </location>
</feature>
<evidence type="ECO:0000313" key="2">
    <source>
        <dbReference type="EMBL" id="MBR7835281.1"/>
    </source>
</evidence>
<feature type="transmembrane region" description="Helical" evidence="1">
    <location>
        <begin position="190"/>
        <end position="213"/>
    </location>
</feature>
<evidence type="ECO:0008006" key="4">
    <source>
        <dbReference type="Google" id="ProtNLM"/>
    </source>
</evidence>
<feature type="transmembrane region" description="Helical" evidence="1">
    <location>
        <begin position="150"/>
        <end position="170"/>
    </location>
</feature>
<keyword evidence="3" id="KW-1185">Reference proteome</keyword>
<protein>
    <recommendedName>
        <fullName evidence="4">ABC transporter</fullName>
    </recommendedName>
</protein>
<keyword evidence="1" id="KW-1133">Transmembrane helix</keyword>
<dbReference type="EMBL" id="JAGSOG010000089">
    <property type="protein sequence ID" value="MBR7835281.1"/>
    <property type="molecule type" value="Genomic_DNA"/>
</dbReference>
<dbReference type="AlphaFoldDB" id="A0A941EQI6"/>
<accession>A0A941EQI6</accession>
<feature type="transmembrane region" description="Helical" evidence="1">
    <location>
        <begin position="47"/>
        <end position="66"/>
    </location>
</feature>
<keyword evidence="1" id="KW-0472">Membrane</keyword>
<keyword evidence="1" id="KW-0812">Transmembrane</keyword>
<organism evidence="2 3">
    <name type="scientific">Actinospica durhamensis</name>
    <dbReference type="NCBI Taxonomy" id="1508375"/>
    <lineage>
        <taxon>Bacteria</taxon>
        <taxon>Bacillati</taxon>
        <taxon>Actinomycetota</taxon>
        <taxon>Actinomycetes</taxon>
        <taxon>Catenulisporales</taxon>
        <taxon>Actinospicaceae</taxon>
        <taxon>Actinospica</taxon>
    </lineage>
</organism>
<feature type="transmembrane region" description="Helical" evidence="1">
    <location>
        <begin position="87"/>
        <end position="110"/>
    </location>
</feature>
<dbReference type="RefSeq" id="WP_212529775.1">
    <property type="nucleotide sequence ID" value="NZ_JAGSOG010000089.1"/>
</dbReference>
<proteinExistence type="predicted"/>
<dbReference type="Proteomes" id="UP000675781">
    <property type="component" value="Unassembled WGS sequence"/>
</dbReference>
<sequence length="218" mass="22004">MNTRTFAVVRYYATLFAGSQRWLAPALLYGIVLAIDSTGGDTAADAFAYSAAFLLPVAAWMTRSMLTTEPAESAAMVATLVGPVRARLAALTAATCYALLCAVLGAVVALTAGSHGGGSTTAAGLVTELLCVLLGTAAGAVAAPPLVRPTGWGVLLVGLLSLGLLIARFSPADAAIRSLTAVSNGGALHFPYWAPPFALVITAVAWAGAAHAATRHVP</sequence>